<evidence type="ECO:0000313" key="2">
    <source>
        <dbReference type="EMBL" id="PKU47916.1"/>
    </source>
</evidence>
<protein>
    <submittedName>
        <fullName evidence="2">Uncharacterized protein</fullName>
    </submittedName>
</protein>
<feature type="compositionally biased region" description="Polar residues" evidence="1">
    <location>
        <begin position="42"/>
        <end position="52"/>
    </location>
</feature>
<evidence type="ECO:0000256" key="1">
    <source>
        <dbReference type="SAM" id="MobiDB-lite"/>
    </source>
</evidence>
<accession>A0A2I0UPE0</accession>
<sequence>MVPGEGDMGEGRRGGPAPCPPARDDAIGGGSTVKTKPCPGIDSSSGWTRTLSASPGRQCLEELQGGCRVRPRWRQRLFALPELEGDRIPPGTLPCLPRPAPGQLGFARWSFVPALRPELFFAAWQQTLVLVMDGLAQKHSKDQTGLPRWLRLASQVYPNTDSAPCVFLMDLDIACEAMVSMKPVPINDSNNDKGLALTQPESRWASGMTFNFESIPDLARWYEGKNKSNFCKSFRIPCDNEIVAPISVKKNFQSSSINDYAYTITEQHYAIAFINISVVPDYPYNKEFIL</sequence>
<reference evidence="3" key="1">
    <citation type="submission" date="2017-11" db="EMBL/GenBank/DDBJ databases">
        <authorList>
            <person name="Lima N.C."/>
            <person name="Parody-Merino A.M."/>
            <person name="Battley P.F."/>
            <person name="Fidler A.E."/>
            <person name="Prosdocimi F."/>
        </authorList>
    </citation>
    <scope>NUCLEOTIDE SEQUENCE [LARGE SCALE GENOMIC DNA]</scope>
</reference>
<keyword evidence="3" id="KW-1185">Reference proteome</keyword>
<dbReference type="AlphaFoldDB" id="A0A2I0UPE0"/>
<reference evidence="3" key="2">
    <citation type="submission" date="2017-12" db="EMBL/GenBank/DDBJ databases">
        <title>Genome sequence of the Bar-tailed Godwit (Limosa lapponica baueri).</title>
        <authorList>
            <person name="Lima N.C.B."/>
            <person name="Parody-Merino A.M."/>
            <person name="Battley P.F."/>
            <person name="Fidler A.E."/>
            <person name="Prosdocimi F."/>
        </authorList>
    </citation>
    <scope>NUCLEOTIDE SEQUENCE [LARGE SCALE GENOMIC DNA]</scope>
</reference>
<gene>
    <name evidence="2" type="ORF">llap_1766</name>
</gene>
<dbReference type="EMBL" id="KZ505665">
    <property type="protein sequence ID" value="PKU47916.1"/>
    <property type="molecule type" value="Genomic_DNA"/>
</dbReference>
<proteinExistence type="predicted"/>
<dbReference type="Proteomes" id="UP000233556">
    <property type="component" value="Unassembled WGS sequence"/>
</dbReference>
<evidence type="ECO:0000313" key="3">
    <source>
        <dbReference type="Proteomes" id="UP000233556"/>
    </source>
</evidence>
<organism evidence="2 3">
    <name type="scientific">Limosa lapponica baueri</name>
    <dbReference type="NCBI Taxonomy" id="1758121"/>
    <lineage>
        <taxon>Eukaryota</taxon>
        <taxon>Metazoa</taxon>
        <taxon>Chordata</taxon>
        <taxon>Craniata</taxon>
        <taxon>Vertebrata</taxon>
        <taxon>Euteleostomi</taxon>
        <taxon>Archelosauria</taxon>
        <taxon>Archosauria</taxon>
        <taxon>Dinosauria</taxon>
        <taxon>Saurischia</taxon>
        <taxon>Theropoda</taxon>
        <taxon>Coelurosauria</taxon>
        <taxon>Aves</taxon>
        <taxon>Neognathae</taxon>
        <taxon>Neoaves</taxon>
        <taxon>Charadriiformes</taxon>
        <taxon>Scolopacidae</taxon>
        <taxon>Limosa</taxon>
    </lineage>
</organism>
<name>A0A2I0UPE0_LIMLA</name>
<feature type="region of interest" description="Disordered" evidence="1">
    <location>
        <begin position="1"/>
        <end position="52"/>
    </location>
</feature>